<evidence type="ECO:0000313" key="3">
    <source>
        <dbReference type="EMBL" id="KAK4005391.1"/>
    </source>
</evidence>
<dbReference type="InterPro" id="IPR040233">
    <property type="entry name" value="CCD97-like_C"/>
</dbReference>
<dbReference type="PANTHER" id="PTHR31840">
    <property type="entry name" value="COILED-COIL DOMAIN-CONTAINING PROTEIN 97"/>
    <property type="match status" value="1"/>
</dbReference>
<accession>A0ABQ9YXN1</accession>
<feature type="region of interest" description="Disordered" evidence="1">
    <location>
        <begin position="249"/>
        <end position="274"/>
    </location>
</feature>
<protein>
    <recommendedName>
        <fullName evidence="2">CCD97-like C-terminal domain-containing protein</fullName>
    </recommendedName>
</protein>
<feature type="domain" description="CCD97-like C-terminal" evidence="2">
    <location>
        <begin position="174"/>
        <end position="341"/>
    </location>
</feature>
<feature type="compositionally biased region" description="Acidic residues" evidence="1">
    <location>
        <begin position="264"/>
        <end position="273"/>
    </location>
</feature>
<reference evidence="3 4" key="1">
    <citation type="journal article" date="2023" name="Nucleic Acids Res.">
        <title>The hologenome of Daphnia magna reveals possible DNA methylation and microbiome-mediated evolution of the host genome.</title>
        <authorList>
            <person name="Chaturvedi A."/>
            <person name="Li X."/>
            <person name="Dhandapani V."/>
            <person name="Marshall H."/>
            <person name="Kissane S."/>
            <person name="Cuenca-Cambronero M."/>
            <person name="Asole G."/>
            <person name="Calvet F."/>
            <person name="Ruiz-Romero M."/>
            <person name="Marangio P."/>
            <person name="Guigo R."/>
            <person name="Rago D."/>
            <person name="Mirbahai L."/>
            <person name="Eastwood N."/>
            <person name="Colbourne J.K."/>
            <person name="Zhou J."/>
            <person name="Mallon E."/>
            <person name="Orsini L."/>
        </authorList>
    </citation>
    <scope>NUCLEOTIDE SEQUENCE [LARGE SCALE GENOMIC DNA]</scope>
    <source>
        <strain evidence="3">LRV0_1</strain>
    </source>
</reference>
<dbReference type="InterPro" id="IPR018613">
    <property type="entry name" value="Ccdc97-like"/>
</dbReference>
<organism evidence="3 4">
    <name type="scientific">Daphnia magna</name>
    <dbReference type="NCBI Taxonomy" id="35525"/>
    <lineage>
        <taxon>Eukaryota</taxon>
        <taxon>Metazoa</taxon>
        <taxon>Ecdysozoa</taxon>
        <taxon>Arthropoda</taxon>
        <taxon>Crustacea</taxon>
        <taxon>Branchiopoda</taxon>
        <taxon>Diplostraca</taxon>
        <taxon>Cladocera</taxon>
        <taxon>Anomopoda</taxon>
        <taxon>Daphniidae</taxon>
        <taxon>Daphnia</taxon>
    </lineage>
</organism>
<name>A0ABQ9YXN1_9CRUS</name>
<evidence type="ECO:0000313" key="4">
    <source>
        <dbReference type="Proteomes" id="UP001234178"/>
    </source>
</evidence>
<evidence type="ECO:0000259" key="2">
    <source>
        <dbReference type="Pfam" id="PF09747"/>
    </source>
</evidence>
<gene>
    <name evidence="3" type="ORF">OUZ56_007105</name>
</gene>
<keyword evidence="4" id="KW-1185">Reference proteome</keyword>
<evidence type="ECO:0000256" key="1">
    <source>
        <dbReference type="SAM" id="MobiDB-lite"/>
    </source>
</evidence>
<dbReference type="Proteomes" id="UP001234178">
    <property type="component" value="Unassembled WGS sequence"/>
</dbReference>
<dbReference type="PANTHER" id="PTHR31840:SF1">
    <property type="entry name" value="COILED-COIL DOMAIN-CONTAINING PROTEIN 97"/>
    <property type="match status" value="1"/>
</dbReference>
<sequence length="341" mass="39687">MAQRSIDLFSILDSKADIGDGMLDESSCNPPTSCENGSSTIGLAREETLPNQASHELETSVTLPSLTKDSRINIVPEESNLAQEEIISHMANCSEEVFQRIQHRDEPPLSIQQKKEIVTSLLNSSPSNFLFRFGKFLEPRHLNYFHQYLNNYEVSYYLQQLGKETKAQEICVKNRRFHAMNELIKEGKYFSMEEMRKRNPILFHELVEKYMTPEEKRSLEQEQPKLCNLSTMFMAHIDGDQTCSKRRNEQLANQSAWDEASAHDEEEQDEDVDQNEKEFFRDEFISVLYLRTAQNIAFLLGMYSSFLQGHDEEFDYSKIDASNHNDIISERDAEERYFDND</sequence>
<comment type="caution">
    <text evidence="3">The sequence shown here is derived from an EMBL/GenBank/DDBJ whole genome shotgun (WGS) entry which is preliminary data.</text>
</comment>
<dbReference type="EMBL" id="JAOYFB010000001">
    <property type="protein sequence ID" value="KAK4005391.1"/>
    <property type="molecule type" value="Genomic_DNA"/>
</dbReference>
<dbReference type="Pfam" id="PF09747">
    <property type="entry name" value="CCD97-like_C"/>
    <property type="match status" value="1"/>
</dbReference>
<proteinExistence type="predicted"/>